<gene>
    <name evidence="1" type="ORF">GLOINDRAFT_22333</name>
</gene>
<organism evidence="1">
    <name type="scientific">Rhizophagus irregularis (strain DAOM 181602 / DAOM 197198 / MUCL 43194)</name>
    <name type="common">Arbuscular mycorrhizal fungus</name>
    <name type="synonym">Glomus intraradices</name>
    <dbReference type="NCBI Taxonomy" id="747089"/>
    <lineage>
        <taxon>Eukaryota</taxon>
        <taxon>Fungi</taxon>
        <taxon>Fungi incertae sedis</taxon>
        <taxon>Mucoromycota</taxon>
        <taxon>Glomeromycotina</taxon>
        <taxon>Glomeromycetes</taxon>
        <taxon>Glomerales</taxon>
        <taxon>Glomeraceae</taxon>
        <taxon>Rhizophagus</taxon>
    </lineage>
</organism>
<sequence length="84" mass="10168">MDSENYAITDQLSWVELADLRVHKQWRGFYNYQFFSSAALIEAELWFFQVIVSQKYQNKMLPSLYLYWDTKDFLKEMRNPDLAA</sequence>
<accession>U9UB23</accession>
<reference evidence="1" key="1">
    <citation type="submission" date="2013-07" db="EMBL/GenBank/DDBJ databases">
        <title>The genome of an arbuscular mycorrhizal fungus provides insights into the evolution of the oldest plant symbiosis.</title>
        <authorList>
            <consortium name="DOE Joint Genome Institute"/>
            <person name="Tisserant E."/>
            <person name="Malbreil M."/>
            <person name="Kuo A."/>
            <person name="Kohler A."/>
            <person name="Symeonidi A."/>
            <person name="Balestrini R."/>
            <person name="Charron P."/>
            <person name="Duensing N."/>
            <person name="Frei-dit-Frey N."/>
            <person name="Gianinazzi-Pearson V."/>
            <person name="Gilbert B."/>
            <person name="Handa Y."/>
            <person name="Hijri M."/>
            <person name="Kaul R."/>
            <person name="Kawaguchi M."/>
            <person name="Krajinski F."/>
            <person name="Lammers P."/>
            <person name="Lapierre D."/>
            <person name="Masclaux F.G."/>
            <person name="Murat C."/>
            <person name="Morin E."/>
            <person name="Ndikumana S."/>
            <person name="Pagni M."/>
            <person name="Petitpierre D."/>
            <person name="Requena N."/>
            <person name="Rosikiewicz P."/>
            <person name="Riley R."/>
            <person name="Saito K."/>
            <person name="San Clemente H."/>
            <person name="Shapiro H."/>
            <person name="van Tuinen D."/>
            <person name="Becard G."/>
            <person name="Bonfante P."/>
            <person name="Paszkowski U."/>
            <person name="Shachar-Hill Y."/>
            <person name="Young J.P."/>
            <person name="Sanders I.R."/>
            <person name="Henrissat B."/>
            <person name="Rensing S.A."/>
            <person name="Grigoriev I.V."/>
            <person name="Corradi N."/>
            <person name="Roux C."/>
            <person name="Martin F."/>
        </authorList>
    </citation>
    <scope>NUCLEOTIDE SEQUENCE</scope>
    <source>
        <strain evidence="1">DAOM 197198</strain>
    </source>
</reference>
<proteinExistence type="predicted"/>
<dbReference type="AlphaFoldDB" id="U9UB23"/>
<evidence type="ECO:0000313" key="1">
    <source>
        <dbReference type="EMBL" id="ESA16887.1"/>
    </source>
</evidence>
<name>U9UB23_RHIID</name>
<protein>
    <submittedName>
        <fullName evidence="1">Uncharacterized protein</fullName>
    </submittedName>
</protein>
<dbReference type="HOGENOM" id="CLU_2528594_0_0_1"/>
<dbReference type="EMBL" id="KI280638">
    <property type="protein sequence ID" value="ESA16887.1"/>
    <property type="molecule type" value="Genomic_DNA"/>
</dbReference>